<dbReference type="Proteomes" id="UP000740926">
    <property type="component" value="Unassembled WGS sequence"/>
</dbReference>
<keyword evidence="2" id="KW-1185">Reference proteome</keyword>
<protein>
    <submittedName>
        <fullName evidence="1">Uncharacterized protein</fullName>
    </submittedName>
</protein>
<evidence type="ECO:0000313" key="1">
    <source>
        <dbReference type="EMBL" id="KAG1534628.1"/>
    </source>
</evidence>
<name>A0A9P6XXC7_9FUNG</name>
<dbReference type="AlphaFoldDB" id="A0A9P6XXC7"/>
<comment type="caution">
    <text evidence="1">The sequence shown here is derived from an EMBL/GenBank/DDBJ whole genome shotgun (WGS) entry which is preliminary data.</text>
</comment>
<organism evidence="1 2">
    <name type="scientific">Rhizopus delemar</name>
    <dbReference type="NCBI Taxonomy" id="936053"/>
    <lineage>
        <taxon>Eukaryota</taxon>
        <taxon>Fungi</taxon>
        <taxon>Fungi incertae sedis</taxon>
        <taxon>Mucoromycota</taxon>
        <taxon>Mucoromycotina</taxon>
        <taxon>Mucoromycetes</taxon>
        <taxon>Mucorales</taxon>
        <taxon>Mucorineae</taxon>
        <taxon>Rhizopodaceae</taxon>
        <taxon>Rhizopus</taxon>
    </lineage>
</organism>
<dbReference type="EMBL" id="JAANIU010008640">
    <property type="protein sequence ID" value="KAG1534628.1"/>
    <property type="molecule type" value="Genomic_DNA"/>
</dbReference>
<proteinExistence type="predicted"/>
<gene>
    <name evidence="1" type="ORF">G6F50_015510</name>
</gene>
<reference evidence="1 2" key="1">
    <citation type="journal article" date="2020" name="Microb. Genom.">
        <title>Genetic diversity of clinical and environmental Mucorales isolates obtained from an investigation of mucormycosis cases among solid organ transplant recipients.</title>
        <authorList>
            <person name="Nguyen M.H."/>
            <person name="Kaul D."/>
            <person name="Muto C."/>
            <person name="Cheng S.J."/>
            <person name="Richter R.A."/>
            <person name="Bruno V.M."/>
            <person name="Liu G."/>
            <person name="Beyhan S."/>
            <person name="Sundermann A.J."/>
            <person name="Mounaud S."/>
            <person name="Pasculle A.W."/>
            <person name="Nierman W.C."/>
            <person name="Driscoll E."/>
            <person name="Cumbie R."/>
            <person name="Clancy C.J."/>
            <person name="Dupont C.L."/>
        </authorList>
    </citation>
    <scope>NUCLEOTIDE SEQUENCE [LARGE SCALE GENOMIC DNA]</scope>
    <source>
        <strain evidence="1 2">GL24</strain>
    </source>
</reference>
<evidence type="ECO:0000313" key="2">
    <source>
        <dbReference type="Proteomes" id="UP000740926"/>
    </source>
</evidence>
<sequence>MDAGTVKEKFPLRVPGPISCLGSEVDILLLCALPKLACSLLGHIQSQESIRPIRKVSCIYTYWLISKIRALKMRILRDDQPRTLICHLYAPIFVIERTERCDLTARRAGLLNRCQLTRRIDAGFGEALHQSAWTPAFSIPQHGRSAALGQ</sequence>
<accession>A0A9P6XXC7</accession>